<protein>
    <submittedName>
        <fullName evidence="1">Uncharacterized protein</fullName>
    </submittedName>
</protein>
<organism evidence="1 2">
    <name type="scientific">Rangifer tarandus platyrhynchus</name>
    <name type="common">Svalbard reindeer</name>
    <dbReference type="NCBI Taxonomy" id="3082113"/>
    <lineage>
        <taxon>Eukaryota</taxon>
        <taxon>Metazoa</taxon>
        <taxon>Chordata</taxon>
        <taxon>Craniata</taxon>
        <taxon>Vertebrata</taxon>
        <taxon>Euteleostomi</taxon>
        <taxon>Mammalia</taxon>
        <taxon>Eutheria</taxon>
        <taxon>Laurasiatheria</taxon>
        <taxon>Artiodactyla</taxon>
        <taxon>Ruminantia</taxon>
        <taxon>Pecora</taxon>
        <taxon>Cervidae</taxon>
        <taxon>Odocoileinae</taxon>
        <taxon>Rangifer</taxon>
    </lineage>
</organism>
<accession>A0AC59Z3C2</accession>
<reference evidence="1" key="2">
    <citation type="submission" date="2025-03" db="EMBL/GenBank/DDBJ databases">
        <authorList>
            <consortium name="ELIXIR-Norway"/>
            <consortium name="Elixir Norway"/>
        </authorList>
    </citation>
    <scope>NUCLEOTIDE SEQUENCE</scope>
</reference>
<reference evidence="1" key="1">
    <citation type="submission" date="2023-05" db="EMBL/GenBank/DDBJ databases">
        <authorList>
            <consortium name="ELIXIR-Norway"/>
        </authorList>
    </citation>
    <scope>NUCLEOTIDE SEQUENCE</scope>
</reference>
<name>A0AC59Z3C2_RANTA</name>
<evidence type="ECO:0000313" key="2">
    <source>
        <dbReference type="Proteomes" id="UP001162501"/>
    </source>
</evidence>
<dbReference type="EMBL" id="OX596107">
    <property type="protein sequence ID" value="CAN0198503.1"/>
    <property type="molecule type" value="Genomic_DNA"/>
</dbReference>
<proteinExistence type="predicted"/>
<gene>
    <name evidence="1" type="ORF">MRATA1EN22A_LOCUS13529</name>
</gene>
<sequence length="139" mass="14712">MGASKYSKALGTPSSSAAPDTQELQPHPTSEPTAYSPARAGPTEAHGPGLPITPVSALQCPPCSLHHCLFRKDHTSSSVVPRGRGQTEGPSAAEWVVLPVGVAPWKPRVQVMRERIRHLETLRVSAGLTVRPPRGPSGM</sequence>
<evidence type="ECO:0000313" key="1">
    <source>
        <dbReference type="EMBL" id="CAN0198503.1"/>
    </source>
</evidence>
<dbReference type="Proteomes" id="UP001162501">
    <property type="component" value="Chromosome 23"/>
</dbReference>